<keyword evidence="3" id="KW-0378">Hydrolase</keyword>
<name>A0A4S8KTC0_DENBC</name>
<feature type="compositionally biased region" description="Acidic residues" evidence="5">
    <location>
        <begin position="969"/>
        <end position="980"/>
    </location>
</feature>
<dbReference type="InterPro" id="IPR003653">
    <property type="entry name" value="Peptidase_C48_C"/>
</dbReference>
<feature type="region of interest" description="Disordered" evidence="5">
    <location>
        <begin position="420"/>
        <end position="588"/>
    </location>
</feature>
<evidence type="ECO:0000256" key="3">
    <source>
        <dbReference type="ARBA" id="ARBA00022801"/>
    </source>
</evidence>
<feature type="domain" description="Ubiquitin-like protease family profile" evidence="6">
    <location>
        <begin position="148"/>
        <end position="343"/>
    </location>
</feature>
<keyword evidence="8" id="KW-1185">Reference proteome</keyword>
<feature type="compositionally biased region" description="Polar residues" evidence="5">
    <location>
        <begin position="468"/>
        <end position="478"/>
    </location>
</feature>
<dbReference type="EMBL" id="ML180079">
    <property type="protein sequence ID" value="THU79087.1"/>
    <property type="molecule type" value="Genomic_DNA"/>
</dbReference>
<evidence type="ECO:0000256" key="4">
    <source>
        <dbReference type="ARBA" id="ARBA00022807"/>
    </source>
</evidence>
<accession>A0A4S8KTC0</accession>
<keyword evidence="2" id="KW-0645">Protease</keyword>
<dbReference type="GO" id="GO:0016926">
    <property type="term" value="P:protein desumoylation"/>
    <property type="evidence" value="ECO:0007669"/>
    <property type="project" value="TreeGrafter"/>
</dbReference>
<evidence type="ECO:0000259" key="6">
    <source>
        <dbReference type="PROSITE" id="PS50600"/>
    </source>
</evidence>
<feature type="compositionally biased region" description="Basic residues" evidence="5">
    <location>
        <begin position="949"/>
        <end position="964"/>
    </location>
</feature>
<dbReference type="PROSITE" id="PS50600">
    <property type="entry name" value="ULP_PROTEASE"/>
    <property type="match status" value="1"/>
</dbReference>
<feature type="compositionally biased region" description="Acidic residues" evidence="5">
    <location>
        <begin position="934"/>
        <end position="944"/>
    </location>
</feature>
<feature type="region of interest" description="Disordered" evidence="5">
    <location>
        <begin position="383"/>
        <end position="406"/>
    </location>
</feature>
<feature type="compositionally biased region" description="Basic and acidic residues" evidence="5">
    <location>
        <begin position="437"/>
        <end position="451"/>
    </location>
</feature>
<dbReference type="AlphaFoldDB" id="A0A4S8KTC0"/>
<proteinExistence type="inferred from homology"/>
<comment type="similarity">
    <text evidence="1">Belongs to the peptidase C48 family.</text>
</comment>
<keyword evidence="4" id="KW-0788">Thiol protease</keyword>
<sequence length="1011" mass="113978">MVSMLAQIMPNYKLNDAQKMSLNETNNLFIDKLSSYTSPGSSLTMRNYKKLVQLHRSILQVLDCLMQLPILFSALKDLSRHHCLGETGLHHALRNLSQIQQVLRNEGDRLKTVLWELTEESKENATLILNHLLVKAASQNLNFQHHFEFLRLSDLQTLSPTHWLNGEIINYFIDKWCRSSDTLGLGTYWANTFLFQDKACTKPLDKFDNNSKIVNDLKRSIRRRERDLDNLRWSKIYIPINNAKEGHWYCASIDFDQHTIEILDSWGPTFLTNQNRPLRQKKHTALLAVLMWITERVAEYRGETVVLARNPNTDWSCNPHAEVPLQPNGYDCGIHMLWHLYHIVNFGSIKRNNLPAEYRFTESMILSFQIYICVFKLVTRSKAGGKTESPSPSPEKKPARKSASSKAPILGDAFAFIPRGVGNSLPKRQASVSPSTESRKKVPSDVVDTRIGKSKQVSNTKLPERGPLTSNDYVTTLEQRAKKTNAEKDSSSTDKSKSKFYKRNNGTGNLDDDEETMINAFHSSTSKKPMKQSGVGSERKPLNGLDEYDNEDHMVKMVDSDNDSEGEEGEENSSVDDSDIDSQEEDRMVVEEVNVKKPVVKRAKKGKTKISQKVLLGSFSRAHRKLADYGKDIVRMATCLGGLFPEDRDECWGHVRTAVKQSGDEAMLAALKSVERDEPTRKRMTRYVGYAVGAVRLHLKNICKEMIIVFFGLSGDDHEQTLALLGWLQGGKKGGRRPFHFGDLELKILRIFLYSSLSRGDQPLLAYLKKLNQVPIHLVATVVTMISHVLSEQASANYNKGSKLDFSKDNSGAEYLSILKGLQEMEKNSPEYTRIVTKNIWYHVQKNDCAIPAEVYDYNHLEAIAAGMVEYNFVEDDDEGMGAGEEKGMGAGEEEGEGEGEEEGKGEEGKGEEGKGEEGKGEEGKEEEEKGTGEEEEEDMDVEEENKNKNKKSIKTTGKGKGKRPHVDEETEEDDDDNMDVEDKKRTKTTGKAKEKGPSVVKKGSKSGKKK</sequence>
<reference evidence="7 8" key="1">
    <citation type="journal article" date="2019" name="Nat. Ecol. Evol.">
        <title>Megaphylogeny resolves global patterns of mushroom evolution.</title>
        <authorList>
            <person name="Varga T."/>
            <person name="Krizsan K."/>
            <person name="Foldi C."/>
            <person name="Dima B."/>
            <person name="Sanchez-Garcia M."/>
            <person name="Sanchez-Ramirez S."/>
            <person name="Szollosi G.J."/>
            <person name="Szarkandi J.G."/>
            <person name="Papp V."/>
            <person name="Albert L."/>
            <person name="Andreopoulos W."/>
            <person name="Angelini C."/>
            <person name="Antonin V."/>
            <person name="Barry K.W."/>
            <person name="Bougher N.L."/>
            <person name="Buchanan P."/>
            <person name="Buyck B."/>
            <person name="Bense V."/>
            <person name="Catcheside P."/>
            <person name="Chovatia M."/>
            <person name="Cooper J."/>
            <person name="Damon W."/>
            <person name="Desjardin D."/>
            <person name="Finy P."/>
            <person name="Geml J."/>
            <person name="Haridas S."/>
            <person name="Hughes K."/>
            <person name="Justo A."/>
            <person name="Karasinski D."/>
            <person name="Kautmanova I."/>
            <person name="Kiss B."/>
            <person name="Kocsube S."/>
            <person name="Kotiranta H."/>
            <person name="LaButti K.M."/>
            <person name="Lechner B.E."/>
            <person name="Liimatainen K."/>
            <person name="Lipzen A."/>
            <person name="Lukacs Z."/>
            <person name="Mihaltcheva S."/>
            <person name="Morgado L.N."/>
            <person name="Niskanen T."/>
            <person name="Noordeloos M.E."/>
            <person name="Ohm R.A."/>
            <person name="Ortiz-Santana B."/>
            <person name="Ovrebo C."/>
            <person name="Racz N."/>
            <person name="Riley R."/>
            <person name="Savchenko A."/>
            <person name="Shiryaev A."/>
            <person name="Soop K."/>
            <person name="Spirin V."/>
            <person name="Szebenyi C."/>
            <person name="Tomsovsky M."/>
            <person name="Tulloss R.E."/>
            <person name="Uehling J."/>
            <person name="Grigoriev I.V."/>
            <person name="Vagvolgyi C."/>
            <person name="Papp T."/>
            <person name="Martin F.M."/>
            <person name="Miettinen O."/>
            <person name="Hibbett D.S."/>
            <person name="Nagy L.G."/>
        </authorList>
    </citation>
    <scope>NUCLEOTIDE SEQUENCE [LARGE SCALE GENOMIC DNA]</scope>
    <source>
        <strain evidence="7 8">CBS 962.96</strain>
    </source>
</reference>
<evidence type="ECO:0000313" key="7">
    <source>
        <dbReference type="EMBL" id="THU79087.1"/>
    </source>
</evidence>
<protein>
    <recommendedName>
        <fullName evidence="6">Ubiquitin-like protease family profile domain-containing protein</fullName>
    </recommendedName>
</protein>
<dbReference type="GO" id="GO:0006508">
    <property type="term" value="P:proteolysis"/>
    <property type="evidence" value="ECO:0007669"/>
    <property type="project" value="UniProtKB-KW"/>
</dbReference>
<organism evidence="7 8">
    <name type="scientific">Dendrothele bispora (strain CBS 962.96)</name>
    <dbReference type="NCBI Taxonomy" id="1314807"/>
    <lineage>
        <taxon>Eukaryota</taxon>
        <taxon>Fungi</taxon>
        <taxon>Dikarya</taxon>
        <taxon>Basidiomycota</taxon>
        <taxon>Agaricomycotina</taxon>
        <taxon>Agaricomycetes</taxon>
        <taxon>Agaricomycetidae</taxon>
        <taxon>Agaricales</taxon>
        <taxon>Agaricales incertae sedis</taxon>
        <taxon>Dendrothele</taxon>
    </lineage>
</organism>
<dbReference type="Gene3D" id="3.40.395.10">
    <property type="entry name" value="Adenoviral Proteinase, Chain A"/>
    <property type="match status" value="1"/>
</dbReference>
<evidence type="ECO:0000256" key="2">
    <source>
        <dbReference type="ARBA" id="ARBA00022670"/>
    </source>
</evidence>
<dbReference type="SUPFAM" id="SSF54001">
    <property type="entry name" value="Cysteine proteinases"/>
    <property type="match status" value="1"/>
</dbReference>
<dbReference type="GO" id="GO:0016929">
    <property type="term" value="F:deSUMOylase activity"/>
    <property type="evidence" value="ECO:0007669"/>
    <property type="project" value="TreeGrafter"/>
</dbReference>
<feature type="compositionally biased region" description="Basic and acidic residues" evidence="5">
    <location>
        <begin position="906"/>
        <end position="933"/>
    </location>
</feature>
<dbReference type="InterPro" id="IPR045341">
    <property type="entry name" value="DUF6532"/>
</dbReference>
<evidence type="ECO:0000256" key="5">
    <source>
        <dbReference type="SAM" id="MobiDB-lite"/>
    </source>
</evidence>
<dbReference type="Pfam" id="PF02902">
    <property type="entry name" value="Peptidase_C48"/>
    <property type="match status" value="1"/>
</dbReference>
<feature type="region of interest" description="Disordered" evidence="5">
    <location>
        <begin position="878"/>
        <end position="1011"/>
    </location>
</feature>
<dbReference type="PANTHER" id="PTHR12606:SF141">
    <property type="entry name" value="GH15225P-RELATED"/>
    <property type="match status" value="1"/>
</dbReference>
<dbReference type="GO" id="GO:0005634">
    <property type="term" value="C:nucleus"/>
    <property type="evidence" value="ECO:0007669"/>
    <property type="project" value="TreeGrafter"/>
</dbReference>
<dbReference type="Proteomes" id="UP000297245">
    <property type="component" value="Unassembled WGS sequence"/>
</dbReference>
<dbReference type="Pfam" id="PF20149">
    <property type="entry name" value="DUF6532"/>
    <property type="match status" value="1"/>
</dbReference>
<feature type="compositionally biased region" description="Acidic residues" evidence="5">
    <location>
        <begin position="892"/>
        <end position="905"/>
    </location>
</feature>
<evidence type="ECO:0000313" key="8">
    <source>
        <dbReference type="Proteomes" id="UP000297245"/>
    </source>
</evidence>
<dbReference type="PANTHER" id="PTHR12606">
    <property type="entry name" value="SENTRIN/SUMO-SPECIFIC PROTEASE"/>
    <property type="match status" value="1"/>
</dbReference>
<dbReference type="InterPro" id="IPR038765">
    <property type="entry name" value="Papain-like_cys_pep_sf"/>
</dbReference>
<evidence type="ECO:0000256" key="1">
    <source>
        <dbReference type="ARBA" id="ARBA00005234"/>
    </source>
</evidence>
<feature type="compositionally biased region" description="Acidic residues" evidence="5">
    <location>
        <begin position="560"/>
        <end position="584"/>
    </location>
</feature>
<gene>
    <name evidence="7" type="ORF">K435DRAFT_811000</name>
</gene>
<feature type="compositionally biased region" description="Basic and acidic residues" evidence="5">
    <location>
        <begin position="479"/>
        <end position="497"/>
    </location>
</feature>
<dbReference type="OrthoDB" id="1939479at2759"/>